<dbReference type="PANTHER" id="PTHR38791">
    <property type="entry name" value="ZN(II)2CYS6 TRANSCRIPTION FACTOR (EUROFUNG)-RELATED-RELATED"/>
    <property type="match status" value="1"/>
</dbReference>
<name>A0A0B7KI43_BIOOC</name>
<proteinExistence type="predicted"/>
<dbReference type="EMBL" id="CDPU01000049">
    <property type="protein sequence ID" value="CEO55147.1"/>
    <property type="molecule type" value="Genomic_DNA"/>
</dbReference>
<organism evidence="1">
    <name type="scientific">Bionectria ochroleuca</name>
    <name type="common">Gliocladium roseum</name>
    <dbReference type="NCBI Taxonomy" id="29856"/>
    <lineage>
        <taxon>Eukaryota</taxon>
        <taxon>Fungi</taxon>
        <taxon>Dikarya</taxon>
        <taxon>Ascomycota</taxon>
        <taxon>Pezizomycotina</taxon>
        <taxon>Sordariomycetes</taxon>
        <taxon>Hypocreomycetidae</taxon>
        <taxon>Hypocreales</taxon>
        <taxon>Bionectriaceae</taxon>
        <taxon>Clonostachys</taxon>
    </lineage>
</organism>
<gene>
    <name evidence="1" type="ORF">BN869_000011205_1</name>
</gene>
<dbReference type="InterPro" id="IPR053175">
    <property type="entry name" value="DHMBA_Reg_Transcription_Factor"/>
</dbReference>
<dbReference type="AlphaFoldDB" id="A0A0B7KI43"/>
<protein>
    <submittedName>
        <fullName evidence="1">Uncharacterized protein</fullName>
    </submittedName>
</protein>
<accession>A0A0B7KI43</accession>
<evidence type="ECO:0000313" key="1">
    <source>
        <dbReference type="EMBL" id="CEO55147.1"/>
    </source>
</evidence>
<sequence length="477" mass="52729">MGYFFKNFVYTPSPDGLGYLQFLPDLLSTHPNNICLRDSLNAVAMTSLANVSSTSILHLKADQLYSIALRSMGTALRACSDEDDAALLAAVFLIQKREALSGNVNAMKPHETGLVQLLRARAPRKPQSEPEAGLLWTIHARLQVRSMDGGKSCADGLDALDLAKGPQRPLQSGLNHMYGNVSKFCRDMKRLAKLNADGLYSSSSLIELSRALDMAFETERELAGWPSTLLPEQLPREVELASGGISPELRFISKLYTFPEIQDGCRWSVYWTSRIQLLGAINEGLNMVSRTAMRYDSPLSRDVINLGMQSAADSICSAVPFMIGEVDPEGRPLVGQRGQALGAYFATRFIHIVNEVPFLPEQQRLWTLDCLLKLGQKYSGWSQSDLWNESAIGFGSYTQPGCLVLTHEGANGRKTVFLFRGNNPSALSEKGNTQARRAHRNDGAWEQFNWYDMARSCTDNGRALTKHNAANPLHPDI</sequence>
<reference evidence="1" key="1">
    <citation type="submission" date="2015-01" db="EMBL/GenBank/DDBJ databases">
        <authorList>
            <person name="Durling Mikael"/>
        </authorList>
    </citation>
    <scope>NUCLEOTIDE SEQUENCE</scope>
</reference>